<dbReference type="PRINTS" id="PR00038">
    <property type="entry name" value="HTHLUXR"/>
</dbReference>
<dbReference type="PROSITE" id="PS50043">
    <property type="entry name" value="HTH_LUXR_2"/>
    <property type="match status" value="1"/>
</dbReference>
<gene>
    <name evidence="5" type="ORF">ACFOMD_09445</name>
</gene>
<dbReference type="RefSeq" id="WP_380860370.1">
    <property type="nucleotide sequence ID" value="NZ_JBHRXV010000007.1"/>
</dbReference>
<evidence type="ECO:0000259" key="4">
    <source>
        <dbReference type="PROSITE" id="PS50043"/>
    </source>
</evidence>
<sequence>MDDLKDVAVDSVDDIARAATAFRDAVARMAAYRLIISDNIATARPMRDASGEALGATVFAKAAPHDRWWCRSQLALKSPLAQGARYESEPFWANADGFRTLHPNAYLDAIDLSDFAARNLLLAGIVVPVHMPFGQLGMATFGSIDPRWTDLSNNFARDADRLMLLTRRFLTTYAQVTRRREWLPPDCRLTGREIQCLRLAAAGKKDHEIARIIARSHTTIRFHLHNAGEKLNAVSRGQMVFKAGQLGYLAPLN</sequence>
<name>A0ABV7XCP6_9SPHN</name>
<dbReference type="InterPro" id="IPR016032">
    <property type="entry name" value="Sig_transdc_resp-reg_C-effctor"/>
</dbReference>
<dbReference type="EMBL" id="JBHRXV010000007">
    <property type="protein sequence ID" value="MFC3712793.1"/>
    <property type="molecule type" value="Genomic_DNA"/>
</dbReference>
<comment type="caution">
    <text evidence="5">The sequence shown here is derived from an EMBL/GenBank/DDBJ whole genome shotgun (WGS) entry which is preliminary data.</text>
</comment>
<keyword evidence="1" id="KW-0805">Transcription regulation</keyword>
<dbReference type="PANTHER" id="PTHR44688">
    <property type="entry name" value="DNA-BINDING TRANSCRIPTIONAL ACTIVATOR DEVR_DOSR"/>
    <property type="match status" value="1"/>
</dbReference>
<reference evidence="6" key="1">
    <citation type="journal article" date="2019" name="Int. J. Syst. Evol. Microbiol.">
        <title>The Global Catalogue of Microorganisms (GCM) 10K type strain sequencing project: providing services to taxonomists for standard genome sequencing and annotation.</title>
        <authorList>
            <consortium name="The Broad Institute Genomics Platform"/>
            <consortium name="The Broad Institute Genome Sequencing Center for Infectious Disease"/>
            <person name="Wu L."/>
            <person name="Ma J."/>
        </authorList>
    </citation>
    <scope>NUCLEOTIDE SEQUENCE [LARGE SCALE GENOMIC DNA]</scope>
    <source>
        <strain evidence="6">KCTC 42644</strain>
    </source>
</reference>
<dbReference type="CDD" id="cd06170">
    <property type="entry name" value="LuxR_C_like"/>
    <property type="match status" value="1"/>
</dbReference>
<dbReference type="Gene3D" id="3.30.450.80">
    <property type="entry name" value="Transcription factor LuxR-like, autoinducer-binding domain"/>
    <property type="match status" value="1"/>
</dbReference>
<organism evidence="5 6">
    <name type="scientific">Sphingoaurantiacus capsulatus</name>
    <dbReference type="NCBI Taxonomy" id="1771310"/>
    <lineage>
        <taxon>Bacteria</taxon>
        <taxon>Pseudomonadati</taxon>
        <taxon>Pseudomonadota</taxon>
        <taxon>Alphaproteobacteria</taxon>
        <taxon>Sphingomonadales</taxon>
        <taxon>Sphingosinicellaceae</taxon>
        <taxon>Sphingoaurantiacus</taxon>
    </lineage>
</organism>
<evidence type="ECO:0000256" key="1">
    <source>
        <dbReference type="ARBA" id="ARBA00023015"/>
    </source>
</evidence>
<keyword evidence="6" id="KW-1185">Reference proteome</keyword>
<dbReference type="SUPFAM" id="SSF46894">
    <property type="entry name" value="C-terminal effector domain of the bipartite response regulators"/>
    <property type="match status" value="1"/>
</dbReference>
<protein>
    <submittedName>
        <fullName evidence="5">LuxR C-terminal-related transcriptional regulator</fullName>
    </submittedName>
</protein>
<dbReference type="Pfam" id="PF00196">
    <property type="entry name" value="GerE"/>
    <property type="match status" value="1"/>
</dbReference>
<keyword evidence="2" id="KW-0238">DNA-binding</keyword>
<keyword evidence="3" id="KW-0804">Transcription</keyword>
<dbReference type="Proteomes" id="UP001595615">
    <property type="component" value="Unassembled WGS sequence"/>
</dbReference>
<evidence type="ECO:0000256" key="3">
    <source>
        <dbReference type="ARBA" id="ARBA00023163"/>
    </source>
</evidence>
<evidence type="ECO:0000313" key="5">
    <source>
        <dbReference type="EMBL" id="MFC3712793.1"/>
    </source>
</evidence>
<dbReference type="InterPro" id="IPR036388">
    <property type="entry name" value="WH-like_DNA-bd_sf"/>
</dbReference>
<dbReference type="SMART" id="SM00421">
    <property type="entry name" value="HTH_LUXR"/>
    <property type="match status" value="1"/>
</dbReference>
<evidence type="ECO:0000256" key="2">
    <source>
        <dbReference type="ARBA" id="ARBA00023125"/>
    </source>
</evidence>
<dbReference type="PANTHER" id="PTHR44688:SF16">
    <property type="entry name" value="DNA-BINDING TRANSCRIPTIONAL ACTIVATOR DEVR_DOSR"/>
    <property type="match status" value="1"/>
</dbReference>
<dbReference type="Gene3D" id="1.10.10.10">
    <property type="entry name" value="Winged helix-like DNA-binding domain superfamily/Winged helix DNA-binding domain"/>
    <property type="match status" value="1"/>
</dbReference>
<feature type="domain" description="HTH luxR-type" evidence="4">
    <location>
        <begin position="185"/>
        <end position="247"/>
    </location>
</feature>
<dbReference type="InterPro" id="IPR000792">
    <property type="entry name" value="Tscrpt_reg_LuxR_C"/>
</dbReference>
<accession>A0ABV7XCP6</accession>
<dbReference type="InterPro" id="IPR036693">
    <property type="entry name" value="TF_LuxR_autoind-bd_dom_sf"/>
</dbReference>
<evidence type="ECO:0000313" key="6">
    <source>
        <dbReference type="Proteomes" id="UP001595615"/>
    </source>
</evidence>
<proteinExistence type="predicted"/>